<accession>A0A4U3AAJ2</accession>
<comment type="caution">
    <text evidence="3">The sequence shown here is derived from an EMBL/GenBank/DDBJ whole genome shotgun (WGS) entry which is preliminary data.</text>
</comment>
<dbReference type="InterPro" id="IPR016035">
    <property type="entry name" value="Acyl_Trfase/lysoPLipase"/>
</dbReference>
<dbReference type="InterPro" id="IPR001227">
    <property type="entry name" value="Ac_transferase_dom_sf"/>
</dbReference>
<feature type="non-terminal residue" evidence="3">
    <location>
        <position position="1"/>
    </location>
</feature>
<dbReference type="EMBL" id="SZON01002634">
    <property type="protein sequence ID" value="TKI85184.1"/>
    <property type="molecule type" value="Genomic_DNA"/>
</dbReference>
<name>A0A4U3AAJ2_9BACI</name>
<dbReference type="PANTHER" id="PTHR43775">
    <property type="entry name" value="FATTY ACID SYNTHASE"/>
    <property type="match status" value="1"/>
</dbReference>
<evidence type="ECO:0000256" key="1">
    <source>
        <dbReference type="ARBA" id="ARBA00022679"/>
    </source>
</evidence>
<dbReference type="Pfam" id="PF00698">
    <property type="entry name" value="Acyl_transf_1"/>
    <property type="match status" value="1"/>
</dbReference>
<dbReference type="SMART" id="SM00827">
    <property type="entry name" value="PKS_AT"/>
    <property type="match status" value="1"/>
</dbReference>
<dbReference type="GO" id="GO:0004312">
    <property type="term" value="F:fatty acid synthase activity"/>
    <property type="evidence" value="ECO:0007669"/>
    <property type="project" value="TreeGrafter"/>
</dbReference>
<dbReference type="GO" id="GO:0006633">
    <property type="term" value="P:fatty acid biosynthetic process"/>
    <property type="evidence" value="ECO:0007669"/>
    <property type="project" value="TreeGrafter"/>
</dbReference>
<protein>
    <submittedName>
        <fullName evidence="3">Acyltransferase domain-containing protein</fullName>
    </submittedName>
</protein>
<gene>
    <name evidence="3" type="ORF">FC699_30780</name>
</gene>
<evidence type="ECO:0000313" key="4">
    <source>
        <dbReference type="Proteomes" id="UP000305222"/>
    </source>
</evidence>
<reference evidence="3 4" key="1">
    <citation type="journal article" date="2019" name="Environ. Microbiol.">
        <title>An active ?-lactamase is a part of an orchestrated cell wall stress resistance network of Bacillus subtilis and related rhizosphere species.</title>
        <authorList>
            <person name="Bucher T."/>
            <person name="Keren-Paz A."/>
            <person name="Hausser J."/>
            <person name="Olender T."/>
            <person name="Cytryn E."/>
            <person name="Kolodkin-Gal I."/>
        </authorList>
    </citation>
    <scope>NUCLEOTIDE SEQUENCE [LARGE SCALE GENOMIC DNA]</scope>
    <source>
        <strain evidence="3 4">I5</strain>
    </source>
</reference>
<organism evidence="3 4">
    <name type="scientific">Bacillus wiedmannii</name>
    <dbReference type="NCBI Taxonomy" id="1890302"/>
    <lineage>
        <taxon>Bacteria</taxon>
        <taxon>Bacillati</taxon>
        <taxon>Bacillota</taxon>
        <taxon>Bacilli</taxon>
        <taxon>Bacillales</taxon>
        <taxon>Bacillaceae</taxon>
        <taxon>Bacillus</taxon>
        <taxon>Bacillus cereus group</taxon>
    </lineage>
</organism>
<dbReference type="Proteomes" id="UP000305222">
    <property type="component" value="Unassembled WGS sequence"/>
</dbReference>
<dbReference type="Gene3D" id="3.30.70.3290">
    <property type="match status" value="1"/>
</dbReference>
<proteinExistence type="predicted"/>
<dbReference type="Gene3D" id="3.40.366.10">
    <property type="entry name" value="Malonyl-Coenzyme A Acyl Carrier Protein, domain 2"/>
    <property type="match status" value="1"/>
</dbReference>
<feature type="non-terminal residue" evidence="3">
    <location>
        <position position="212"/>
    </location>
</feature>
<keyword evidence="3" id="KW-0012">Acyltransferase</keyword>
<dbReference type="Pfam" id="PF22621">
    <property type="entry name" value="CurL-like_PKS_C"/>
    <property type="match status" value="1"/>
</dbReference>
<dbReference type="InterPro" id="IPR050091">
    <property type="entry name" value="PKS_NRPS_Biosynth_Enz"/>
</dbReference>
<keyword evidence="1 3" id="KW-0808">Transferase</keyword>
<dbReference type="PANTHER" id="PTHR43775:SF51">
    <property type="entry name" value="INACTIVE PHENOLPHTHIOCEROL SYNTHESIS POLYKETIDE SYNTHASE TYPE I PKS1-RELATED"/>
    <property type="match status" value="1"/>
</dbReference>
<evidence type="ECO:0000313" key="3">
    <source>
        <dbReference type="EMBL" id="TKI85184.1"/>
    </source>
</evidence>
<evidence type="ECO:0000259" key="2">
    <source>
        <dbReference type="SMART" id="SM00827"/>
    </source>
</evidence>
<dbReference type="Gene3D" id="3.30.70.250">
    <property type="entry name" value="Malonyl-CoA ACP transacylase, ACP-binding"/>
    <property type="match status" value="1"/>
</dbReference>
<dbReference type="AlphaFoldDB" id="A0A4U3AAJ2"/>
<sequence length="212" mass="24136">AEYLNHNNNVNLADVAYTLLNGRKNLKYRRALVVSDIEEAKQEFFNQNSAKVQTNICDDGSKQIIFMFPGQGAQYVNMGLDLYKEEKRFRDEVNLCCEILEDISGIDWKEVLYPKDLDVRMRDDINQTSNTQPAIFIFEYSLAKTLMEWGIYPDGMIGHSIGEYVAACLAGVFSLKQALQLVYERATLMQQLPKGSMISVIASENEILPLMN</sequence>
<feature type="domain" description="Malonyl-CoA:ACP transacylase (MAT)" evidence="2">
    <location>
        <begin position="67"/>
        <end position="212"/>
    </location>
</feature>
<dbReference type="InterPro" id="IPR014043">
    <property type="entry name" value="Acyl_transferase_dom"/>
</dbReference>
<dbReference type="SUPFAM" id="SSF52151">
    <property type="entry name" value="FabD/lysophospholipase-like"/>
    <property type="match status" value="1"/>
</dbReference>